<keyword evidence="1" id="KW-0472">Membrane</keyword>
<dbReference type="AlphaFoldDB" id="A0A380D700"/>
<proteinExistence type="predicted"/>
<reference evidence="2 3" key="1">
    <citation type="submission" date="2018-06" db="EMBL/GenBank/DDBJ databases">
        <authorList>
            <consortium name="Pathogen Informatics"/>
            <person name="Doyle S."/>
        </authorList>
    </citation>
    <scope>NUCLEOTIDE SEQUENCE [LARGE SCALE GENOMIC DNA]</scope>
    <source>
        <strain evidence="2 3">NCTC11544</strain>
    </source>
</reference>
<evidence type="ECO:0000313" key="3">
    <source>
        <dbReference type="Proteomes" id="UP000255529"/>
    </source>
</evidence>
<evidence type="ECO:0000256" key="1">
    <source>
        <dbReference type="SAM" id="Phobius"/>
    </source>
</evidence>
<dbReference type="RefSeq" id="WP_115185032.1">
    <property type="nucleotide sequence ID" value="NZ_CAMKUF010000009.1"/>
</dbReference>
<gene>
    <name evidence="2" type="ORF">NCTC11544_05853</name>
</gene>
<evidence type="ECO:0008006" key="4">
    <source>
        <dbReference type="Google" id="ProtNLM"/>
    </source>
</evidence>
<dbReference type="InterPro" id="IPR048039">
    <property type="entry name" value="TraQ-like"/>
</dbReference>
<dbReference type="NCBIfam" id="NF033883">
    <property type="entry name" value="conj_TraQ_IncI1"/>
    <property type="match status" value="1"/>
</dbReference>
<organism evidence="2 3">
    <name type="scientific">Serratia quinivorans</name>
    <dbReference type="NCBI Taxonomy" id="137545"/>
    <lineage>
        <taxon>Bacteria</taxon>
        <taxon>Pseudomonadati</taxon>
        <taxon>Pseudomonadota</taxon>
        <taxon>Gammaproteobacteria</taxon>
        <taxon>Enterobacterales</taxon>
        <taxon>Yersiniaceae</taxon>
        <taxon>Serratia</taxon>
    </lineage>
</organism>
<feature type="transmembrane region" description="Helical" evidence="1">
    <location>
        <begin position="57"/>
        <end position="74"/>
    </location>
</feature>
<feature type="transmembrane region" description="Helical" evidence="1">
    <location>
        <begin position="16"/>
        <end position="36"/>
    </location>
</feature>
<dbReference type="EMBL" id="UGYN01000003">
    <property type="protein sequence ID" value="SUJ85161.1"/>
    <property type="molecule type" value="Genomic_DNA"/>
</dbReference>
<evidence type="ECO:0000313" key="2">
    <source>
        <dbReference type="EMBL" id="SUJ85161.1"/>
    </source>
</evidence>
<name>A0A380D700_9GAMM</name>
<feature type="transmembrane region" description="Helical" evidence="1">
    <location>
        <begin position="102"/>
        <end position="122"/>
    </location>
</feature>
<keyword evidence="1" id="KW-1133">Transmembrane helix</keyword>
<accession>A0A380D700</accession>
<sequence>MDLVQMLANAVNNVTAVGIQLVLALGAVGGLVMLALHFGNIASKAKRGQVQDGAGKILSVVLVCGCIIALHQVMNATSQQMALGNVTFGAIAYVSEGKYGPAAVAINAGLTLLQWVGVIYALQGLLRLRRSQKDGHTGLSAGEDVSSGVKRIIVGTMLAVSPRVLDALQNTLNIHW</sequence>
<protein>
    <recommendedName>
        <fullName evidence="4">TraQ</fullName>
    </recommendedName>
</protein>
<dbReference type="Proteomes" id="UP000255529">
    <property type="component" value="Unassembled WGS sequence"/>
</dbReference>
<keyword evidence="1" id="KW-0812">Transmembrane</keyword>